<dbReference type="InterPro" id="IPR041679">
    <property type="entry name" value="DNA2/NAM7-like_C"/>
</dbReference>
<dbReference type="InterPro" id="IPR029030">
    <property type="entry name" value="Caspase-like_dom_sf"/>
</dbReference>
<feature type="region of interest" description="Disordered" evidence="6">
    <location>
        <begin position="150"/>
        <end position="169"/>
    </location>
</feature>
<dbReference type="GO" id="GO:0004197">
    <property type="term" value="F:cysteine-type endopeptidase activity"/>
    <property type="evidence" value="ECO:0007669"/>
    <property type="project" value="InterPro"/>
</dbReference>
<evidence type="ECO:0000256" key="2">
    <source>
        <dbReference type="ARBA" id="ARBA00022741"/>
    </source>
</evidence>
<name>A0AA37FD70_9ACTN</name>
<keyword evidence="5" id="KW-0067">ATP-binding</keyword>
<dbReference type="Pfam" id="PF00656">
    <property type="entry name" value="Peptidase_C14"/>
    <property type="match status" value="1"/>
</dbReference>
<evidence type="ECO:0000313" key="9">
    <source>
        <dbReference type="Proteomes" id="UP001051844"/>
    </source>
</evidence>
<dbReference type="Pfam" id="PF13087">
    <property type="entry name" value="AAA_12"/>
    <property type="match status" value="1"/>
</dbReference>
<keyword evidence="4" id="KW-0347">Helicase</keyword>
<dbReference type="SUPFAM" id="SSF52540">
    <property type="entry name" value="P-loop containing nucleoside triphosphate hydrolases"/>
    <property type="match status" value="1"/>
</dbReference>
<dbReference type="InterPro" id="IPR027417">
    <property type="entry name" value="P-loop_NTPase"/>
</dbReference>
<comment type="similarity">
    <text evidence="1">Belongs to the DNA2/NAM7 helicase family.</text>
</comment>
<dbReference type="Gene3D" id="3.40.50.1460">
    <property type="match status" value="1"/>
</dbReference>
<dbReference type="SUPFAM" id="SSF52129">
    <property type="entry name" value="Caspase-like"/>
    <property type="match status" value="1"/>
</dbReference>
<dbReference type="PANTHER" id="PTHR43788:SF8">
    <property type="entry name" value="DNA-BINDING PROTEIN SMUBP-2"/>
    <property type="match status" value="1"/>
</dbReference>
<dbReference type="GO" id="GO:0006508">
    <property type="term" value="P:proteolysis"/>
    <property type="evidence" value="ECO:0007669"/>
    <property type="project" value="InterPro"/>
</dbReference>
<dbReference type="Proteomes" id="UP001051844">
    <property type="component" value="Unassembled WGS sequence"/>
</dbReference>
<dbReference type="InterPro" id="IPR041677">
    <property type="entry name" value="DNA2/NAM7_AAA_11"/>
</dbReference>
<feature type="domain" description="Caspase family p20" evidence="7">
    <location>
        <begin position="5"/>
        <end position="138"/>
    </location>
</feature>
<reference evidence="8" key="1">
    <citation type="submission" date="2022-09" db="EMBL/GenBank/DDBJ databases">
        <title>Whole genome shotgun sequence of Streptomyces albidoflavus NBRC 12854.</title>
        <authorList>
            <person name="Komaki H."/>
            <person name="Tamura T."/>
        </authorList>
    </citation>
    <scope>NUCLEOTIDE SEQUENCE</scope>
    <source>
        <strain evidence="8">NBRC 12854</strain>
    </source>
</reference>
<dbReference type="GO" id="GO:0004386">
    <property type="term" value="F:helicase activity"/>
    <property type="evidence" value="ECO:0007669"/>
    <property type="project" value="UniProtKB-KW"/>
</dbReference>
<evidence type="ECO:0000313" key="8">
    <source>
        <dbReference type="EMBL" id="GHI46894.1"/>
    </source>
</evidence>
<dbReference type="InterPro" id="IPR011600">
    <property type="entry name" value="Pept_C14_caspase"/>
</dbReference>
<proteinExistence type="inferred from homology"/>
<evidence type="ECO:0000256" key="1">
    <source>
        <dbReference type="ARBA" id="ARBA00007913"/>
    </source>
</evidence>
<dbReference type="RefSeq" id="WP_129827122.1">
    <property type="nucleotide sequence ID" value="NZ_BNDZ01000005.1"/>
</dbReference>
<dbReference type="Pfam" id="PF13086">
    <property type="entry name" value="AAA_11"/>
    <property type="match status" value="2"/>
</dbReference>
<keyword evidence="3" id="KW-0378">Hydrolase</keyword>
<dbReference type="AlphaFoldDB" id="A0AA37FD70"/>
<protein>
    <recommendedName>
        <fullName evidence="7">Caspase family p20 domain-containing protein</fullName>
    </recommendedName>
</protein>
<dbReference type="PANTHER" id="PTHR43788">
    <property type="entry name" value="DNA2/NAM7 HELICASE FAMILY MEMBER"/>
    <property type="match status" value="1"/>
</dbReference>
<gene>
    <name evidence="8" type="ORF">ScoT_30680</name>
</gene>
<dbReference type="InterPro" id="IPR050534">
    <property type="entry name" value="Coronavir_polyprotein_1ab"/>
</dbReference>
<dbReference type="CDD" id="cd18808">
    <property type="entry name" value="SF1_C_Upf1"/>
    <property type="match status" value="1"/>
</dbReference>
<evidence type="ECO:0000256" key="4">
    <source>
        <dbReference type="ARBA" id="ARBA00022806"/>
    </source>
</evidence>
<evidence type="ECO:0000256" key="5">
    <source>
        <dbReference type="ARBA" id="ARBA00022840"/>
    </source>
</evidence>
<dbReference type="InterPro" id="IPR047187">
    <property type="entry name" value="SF1_C_Upf1"/>
</dbReference>
<keyword evidence="2" id="KW-0547">Nucleotide-binding</keyword>
<evidence type="ECO:0000256" key="3">
    <source>
        <dbReference type="ARBA" id="ARBA00022801"/>
    </source>
</evidence>
<dbReference type="PROSITE" id="PS50208">
    <property type="entry name" value="CASPASE_P20"/>
    <property type="match status" value="1"/>
</dbReference>
<evidence type="ECO:0000256" key="6">
    <source>
        <dbReference type="SAM" id="MobiDB-lite"/>
    </source>
</evidence>
<dbReference type="Gene3D" id="3.40.50.300">
    <property type="entry name" value="P-loop containing nucleotide triphosphate hydrolases"/>
    <property type="match status" value="3"/>
</dbReference>
<dbReference type="EMBL" id="BNDZ01000005">
    <property type="protein sequence ID" value="GHI46894.1"/>
    <property type="molecule type" value="Genomic_DNA"/>
</dbReference>
<evidence type="ECO:0000259" key="7">
    <source>
        <dbReference type="PROSITE" id="PS50208"/>
    </source>
</evidence>
<comment type="caution">
    <text evidence="8">The sequence shown here is derived from an EMBL/GenBank/DDBJ whole genome shotgun (WGS) entry which is preliminary data.</text>
</comment>
<dbReference type="GO" id="GO:0005524">
    <property type="term" value="F:ATP binding"/>
    <property type="evidence" value="ECO:0007669"/>
    <property type="project" value="UniProtKB-KW"/>
</dbReference>
<dbReference type="InterPro" id="IPR001309">
    <property type="entry name" value="Pept_C14_p20"/>
</dbReference>
<dbReference type="NCBIfam" id="NF047832">
    <property type="entry name" value="caspase_w_EACC1"/>
    <property type="match status" value="1"/>
</dbReference>
<accession>A0AA37FD70</accession>
<organism evidence="8 9">
    <name type="scientific">Streptomyces albidoflavus</name>
    <dbReference type="NCBI Taxonomy" id="1886"/>
    <lineage>
        <taxon>Bacteria</taxon>
        <taxon>Bacillati</taxon>
        <taxon>Actinomycetota</taxon>
        <taxon>Actinomycetes</taxon>
        <taxon>Kitasatosporales</taxon>
        <taxon>Streptomycetaceae</taxon>
        <taxon>Streptomyces</taxon>
        <taxon>Streptomyces albidoflavus group</taxon>
    </lineage>
</organism>
<sequence length="1268" mass="138365">MTRLHKRRALLIGNEHYDDGRFSSLASVRADVWGLTQVLKHHKIGNFVSVQAESDLAADDMRAVIGEFLQERDEDELAFVYVSGHGVRTIRDGGEFHFVAKDTDYDRVAATGVSAGFLNDALEECVAPQKIVMIDCCRSGGFAVGLRTSDRQGDGSVAKSGERPPLTSRGVYVLSSSRAGEDSYADAGGGDDVKPSAFTGEVIEALRTGKVSKDSGSAVTVSDLFHYVNRRMRAQDSGRQVPVQSSLGVDDRIVIADSPFGRAPILNPLSPRPREAAGEAAPPHAVKSAHAQPTWTNLLDYYRECVLAESAETPLMDVSRQGTSYVCLDGAERFISGDIDDDGCVALPKEAGPLVDSAAEEDAELWAGYPAVLLTGPRTGSPWRQPKFAPLLVRRVEIVQDEGEVRLKPYGPVQPHPQLAYDWLGEDEANQLIDTFQPSWHRGQHDRMAVEVRNLLTQEFELPCVQELRPDQLADHIDVRTPGHGARNTAVLFSARPQTNFTKGLLNDFAGIAKQTDQIGETALGVLAPDPAQRIRCLAHADPEPASLVTPLPCNEAQSSVLQSAMTRRLTVATGPPGTGKSQLVANLLATAIAAGQTVLVASTNNDAVDEVWRRCDELVPGSVVRTGSARKTGKSNAEHETAALHALRTGPEPSTTVATAAMETMLAADRLAAVRRHLAHIAETELKLRQAGEARVHYAGQLGITVTELRELLGGPQLPRELEDSARRRSRARFLGSWRRSRFLRKVGLEGYAGDPVTGCLALAGFAAAEAEWRDGRERAAAVDDTGLTRDLRDAESAVQDASRTFLATKVQAAAWAGRRRIMELLTAREGKRGDWPQLKRVLGRSGTSMNAPAVAGWAVTSLSARRFPPDPALFDLVVIDEASQCAIPQVLPLLFRARRALVIGDPMQLTHITKTSPHREALIRRGHGLRSDWLEKHHLAYRRHSAFHTAEQSAGGTLLLDEHFRCHPHIAGISNEFFYDGGLTVLTDTRGRPALANRSAVIWTDVAGRAARPLFGGSWVNENEIRKVHDSVRYLLEQLPPEATVGVVTPFTAQAETLRKRLRPYDEERLRIGTVHTFQGGERDVMVFSLVVGEGMHPGSVAWVGEQLNLWNVAITRARSHLVVVGDKKLWRKRGGVGAALLEAAERDGLALGGEDEDVLLKRLYQTLSLAEEATVTLGETVHGYPADAVIRADGATRQPVLLDRGMEKNGEAARHLRLMLHRRNLLGDGDGGAEAARWPAWRLYDTDEQRGWPFGRSDESTKCRV</sequence>